<feature type="non-terminal residue" evidence="1">
    <location>
        <position position="160"/>
    </location>
</feature>
<reference evidence="1" key="1">
    <citation type="submission" date="2013-08" db="EMBL/GenBank/DDBJ databases">
        <authorList>
            <person name="Mendez C."/>
            <person name="Richter M."/>
            <person name="Ferrer M."/>
            <person name="Sanchez J."/>
        </authorList>
    </citation>
    <scope>NUCLEOTIDE SEQUENCE</scope>
</reference>
<dbReference type="EMBL" id="AUZZ01006230">
    <property type="protein sequence ID" value="EQD46969.1"/>
    <property type="molecule type" value="Genomic_DNA"/>
</dbReference>
<evidence type="ECO:0000313" key="1">
    <source>
        <dbReference type="EMBL" id="EQD46969.1"/>
    </source>
</evidence>
<dbReference type="AlphaFoldDB" id="T1B278"/>
<reference evidence="1" key="2">
    <citation type="journal article" date="2014" name="ISME J.">
        <title>Microbial stratification in low pH oxic and suboxic macroscopic growths along an acid mine drainage.</title>
        <authorList>
            <person name="Mendez-Garcia C."/>
            <person name="Mesa V."/>
            <person name="Sprenger R.R."/>
            <person name="Richter M."/>
            <person name="Diez M.S."/>
            <person name="Solano J."/>
            <person name="Bargiela R."/>
            <person name="Golyshina O.V."/>
            <person name="Manteca A."/>
            <person name="Ramos J.L."/>
            <person name="Gallego J.R."/>
            <person name="Llorente I."/>
            <person name="Martins Dos Santos V.A."/>
            <person name="Jensen O.N."/>
            <person name="Pelaez A.I."/>
            <person name="Sanchez J."/>
            <person name="Ferrer M."/>
        </authorList>
    </citation>
    <scope>NUCLEOTIDE SEQUENCE</scope>
</reference>
<sequence length="160" mass="16751">YDESEATLDRVLKISPANTAALLGLGRIGLARDPAKAAKLFSEVLASDRRNAVALNDLGIARDLLGQHSAAQLAYRTALAITPDMLAARVNLGVSLAVSGHEKEALEILRPLANAPDMIPRVRQDLATTLALAGEDGAARELLAKDLSSAQVSEAMSGVM</sequence>
<protein>
    <submittedName>
        <fullName evidence="1">Tetratricopeptide TPR_2 repeat protein</fullName>
    </submittedName>
</protein>
<dbReference type="Gene3D" id="1.25.40.10">
    <property type="entry name" value="Tetratricopeptide repeat domain"/>
    <property type="match status" value="1"/>
</dbReference>
<proteinExistence type="predicted"/>
<organism evidence="1">
    <name type="scientific">mine drainage metagenome</name>
    <dbReference type="NCBI Taxonomy" id="410659"/>
    <lineage>
        <taxon>unclassified sequences</taxon>
        <taxon>metagenomes</taxon>
        <taxon>ecological metagenomes</taxon>
    </lineage>
</organism>
<gene>
    <name evidence="1" type="ORF">B2A_08647</name>
</gene>
<dbReference type="InterPro" id="IPR011990">
    <property type="entry name" value="TPR-like_helical_dom_sf"/>
</dbReference>
<feature type="non-terminal residue" evidence="1">
    <location>
        <position position="1"/>
    </location>
</feature>
<dbReference type="Pfam" id="PF13432">
    <property type="entry name" value="TPR_16"/>
    <property type="match status" value="1"/>
</dbReference>
<accession>T1B278</accession>
<comment type="caution">
    <text evidence="1">The sequence shown here is derived from an EMBL/GenBank/DDBJ whole genome shotgun (WGS) entry which is preliminary data.</text>
</comment>
<name>T1B278_9ZZZZ</name>
<dbReference type="SUPFAM" id="SSF48452">
    <property type="entry name" value="TPR-like"/>
    <property type="match status" value="1"/>
</dbReference>